<gene>
    <name evidence="5" type="ORF">DM484_27855</name>
</gene>
<evidence type="ECO:0000313" key="6">
    <source>
        <dbReference type="Proteomes" id="UP000249396"/>
    </source>
</evidence>
<evidence type="ECO:0000256" key="2">
    <source>
        <dbReference type="ARBA" id="ARBA00023125"/>
    </source>
</evidence>
<feature type="non-terminal residue" evidence="5">
    <location>
        <position position="79"/>
    </location>
</feature>
<accession>A0A2W4QFD6</accession>
<sequence length="79" mass="8961">MSPLRQQMHDAMLVRGLALRTRETYIEAVAKLARFYPAGPELLTPGQVEAWLLHLVRDRKLSFSTVNQAASACRFLYGE</sequence>
<dbReference type="InterPro" id="IPR010998">
    <property type="entry name" value="Integrase_recombinase_N"/>
</dbReference>
<dbReference type="Pfam" id="PF13495">
    <property type="entry name" value="Phage_int_SAM_4"/>
    <property type="match status" value="1"/>
</dbReference>
<dbReference type="Proteomes" id="UP000249396">
    <property type="component" value="Unassembled WGS sequence"/>
</dbReference>
<keyword evidence="1" id="KW-0229">DNA integration</keyword>
<feature type="domain" description="Core-binding (CB)" evidence="4">
    <location>
        <begin position="1"/>
        <end position="79"/>
    </location>
</feature>
<comment type="caution">
    <text evidence="5">The sequence shown here is derived from an EMBL/GenBank/DDBJ whole genome shotgun (WGS) entry which is preliminary data.</text>
</comment>
<dbReference type="GO" id="GO:0003677">
    <property type="term" value="F:DNA binding"/>
    <property type="evidence" value="ECO:0007669"/>
    <property type="project" value="UniProtKB-UniRule"/>
</dbReference>
<keyword evidence="2 3" id="KW-0238">DNA-binding</keyword>
<dbReference type="AlphaFoldDB" id="A0A2W4QFD6"/>
<protein>
    <submittedName>
        <fullName evidence="5">Integrase</fullName>
    </submittedName>
</protein>
<proteinExistence type="predicted"/>
<evidence type="ECO:0000313" key="5">
    <source>
        <dbReference type="EMBL" id="PZN70773.1"/>
    </source>
</evidence>
<dbReference type="EMBL" id="QJPH01000543">
    <property type="protein sequence ID" value="PZN70773.1"/>
    <property type="molecule type" value="Genomic_DNA"/>
</dbReference>
<dbReference type="PROSITE" id="PS51900">
    <property type="entry name" value="CB"/>
    <property type="match status" value="1"/>
</dbReference>
<reference evidence="5 6" key="1">
    <citation type="journal article" date="2018" name="Aquat. Microb. Ecol.">
        <title>Gammaproteobacterial methanotrophs dominate.</title>
        <authorList>
            <person name="Rissanen A.J."/>
            <person name="Saarenheimo J."/>
            <person name="Tiirola M."/>
            <person name="Peura S."/>
            <person name="Aalto S.L."/>
            <person name="Karvinen A."/>
            <person name="Nykanen H."/>
        </authorList>
    </citation>
    <scope>NUCLEOTIDE SEQUENCE [LARGE SCALE GENOMIC DNA]</scope>
    <source>
        <strain evidence="5">AMbin10</strain>
    </source>
</reference>
<dbReference type="InterPro" id="IPR004107">
    <property type="entry name" value="Integrase_SAM-like_N"/>
</dbReference>
<evidence type="ECO:0000259" key="4">
    <source>
        <dbReference type="PROSITE" id="PS51900"/>
    </source>
</evidence>
<dbReference type="GO" id="GO:0015074">
    <property type="term" value="P:DNA integration"/>
    <property type="evidence" value="ECO:0007669"/>
    <property type="project" value="UniProtKB-KW"/>
</dbReference>
<evidence type="ECO:0000256" key="1">
    <source>
        <dbReference type="ARBA" id="ARBA00022908"/>
    </source>
</evidence>
<name>A0A2W4QFD6_9GAMM</name>
<organism evidence="5 6">
    <name type="scientific">Candidatus Methylumidiphilus alinenensis</name>
    <dbReference type="NCBI Taxonomy" id="2202197"/>
    <lineage>
        <taxon>Bacteria</taxon>
        <taxon>Pseudomonadati</taxon>
        <taxon>Pseudomonadota</taxon>
        <taxon>Gammaproteobacteria</taxon>
        <taxon>Methylococcales</taxon>
        <taxon>Candidatus Methylumidiphilus</taxon>
    </lineage>
</organism>
<dbReference type="InterPro" id="IPR044068">
    <property type="entry name" value="CB"/>
</dbReference>
<evidence type="ECO:0000256" key="3">
    <source>
        <dbReference type="PROSITE-ProRule" id="PRU01248"/>
    </source>
</evidence>
<dbReference type="Gene3D" id="1.10.150.130">
    <property type="match status" value="1"/>
</dbReference>